<dbReference type="Proteomes" id="UP000244005">
    <property type="component" value="Unassembled WGS sequence"/>
</dbReference>
<reference evidence="2" key="1">
    <citation type="journal article" date="2017" name="Cell">
        <title>Insights into land plant evolution garnered from the Marchantia polymorpha genome.</title>
        <authorList>
            <person name="Bowman J.L."/>
            <person name="Kohchi T."/>
            <person name="Yamato K.T."/>
            <person name="Jenkins J."/>
            <person name="Shu S."/>
            <person name="Ishizaki K."/>
            <person name="Yamaoka S."/>
            <person name="Nishihama R."/>
            <person name="Nakamura Y."/>
            <person name="Berger F."/>
            <person name="Adam C."/>
            <person name="Aki S.S."/>
            <person name="Althoff F."/>
            <person name="Araki T."/>
            <person name="Arteaga-Vazquez M.A."/>
            <person name="Balasubrmanian S."/>
            <person name="Barry K."/>
            <person name="Bauer D."/>
            <person name="Boehm C.R."/>
            <person name="Briginshaw L."/>
            <person name="Caballero-Perez J."/>
            <person name="Catarino B."/>
            <person name="Chen F."/>
            <person name="Chiyoda S."/>
            <person name="Chovatia M."/>
            <person name="Davies K.M."/>
            <person name="Delmans M."/>
            <person name="Demura T."/>
            <person name="Dierschke T."/>
            <person name="Dolan L."/>
            <person name="Dorantes-Acosta A.E."/>
            <person name="Eklund D.M."/>
            <person name="Florent S.N."/>
            <person name="Flores-Sandoval E."/>
            <person name="Fujiyama A."/>
            <person name="Fukuzawa H."/>
            <person name="Galik B."/>
            <person name="Grimanelli D."/>
            <person name="Grimwood J."/>
            <person name="Grossniklaus U."/>
            <person name="Hamada T."/>
            <person name="Haseloff J."/>
            <person name="Hetherington A.J."/>
            <person name="Higo A."/>
            <person name="Hirakawa Y."/>
            <person name="Hundley H.N."/>
            <person name="Ikeda Y."/>
            <person name="Inoue K."/>
            <person name="Inoue S.I."/>
            <person name="Ishida S."/>
            <person name="Jia Q."/>
            <person name="Kakita M."/>
            <person name="Kanazawa T."/>
            <person name="Kawai Y."/>
            <person name="Kawashima T."/>
            <person name="Kennedy M."/>
            <person name="Kinose K."/>
            <person name="Kinoshita T."/>
            <person name="Kohara Y."/>
            <person name="Koide E."/>
            <person name="Komatsu K."/>
            <person name="Kopischke S."/>
            <person name="Kubo M."/>
            <person name="Kyozuka J."/>
            <person name="Lagercrantz U."/>
            <person name="Lin S.S."/>
            <person name="Lindquist E."/>
            <person name="Lipzen A.M."/>
            <person name="Lu C.W."/>
            <person name="De Luna E."/>
            <person name="Martienssen R.A."/>
            <person name="Minamino N."/>
            <person name="Mizutani M."/>
            <person name="Mizutani M."/>
            <person name="Mochizuki N."/>
            <person name="Monte I."/>
            <person name="Mosher R."/>
            <person name="Nagasaki H."/>
            <person name="Nakagami H."/>
            <person name="Naramoto S."/>
            <person name="Nishitani K."/>
            <person name="Ohtani M."/>
            <person name="Okamoto T."/>
            <person name="Okumura M."/>
            <person name="Phillips J."/>
            <person name="Pollak B."/>
            <person name="Reinders A."/>
            <person name="Rovekamp M."/>
            <person name="Sano R."/>
            <person name="Sawa S."/>
            <person name="Schmid M.W."/>
            <person name="Shirakawa M."/>
            <person name="Solano R."/>
            <person name="Spunde A."/>
            <person name="Suetsugu N."/>
            <person name="Sugano S."/>
            <person name="Sugiyama A."/>
            <person name="Sun R."/>
            <person name="Suzuki Y."/>
            <person name="Takenaka M."/>
            <person name="Takezawa D."/>
            <person name="Tomogane H."/>
            <person name="Tsuzuki M."/>
            <person name="Ueda T."/>
            <person name="Umeda M."/>
            <person name="Ward J.M."/>
            <person name="Watanabe Y."/>
            <person name="Yazaki K."/>
            <person name="Yokoyama R."/>
            <person name="Yoshitake Y."/>
            <person name="Yotsui I."/>
            <person name="Zachgo S."/>
            <person name="Schmutz J."/>
        </authorList>
    </citation>
    <scope>NUCLEOTIDE SEQUENCE [LARGE SCALE GENOMIC DNA]</scope>
    <source>
        <strain evidence="2">Tak-1</strain>
    </source>
</reference>
<gene>
    <name evidence="1" type="ORF">MARPO_0099s0009</name>
</gene>
<keyword evidence="2" id="KW-1185">Reference proteome</keyword>
<proteinExistence type="predicted"/>
<dbReference type="OrthoDB" id="10576262at2759"/>
<sequence>MNSLFFWRSSVDNLVQHTNSRILASTFFLAAGPGARIFISIIKLSCGHMSLLVLHQERREQRARNRVGRPNILLGLQRWGRWRSAAGSMSLYDPGNGIDDVGCNLCLHISSARKAASFVIIMRHGCYVFARV</sequence>
<dbReference type="EMBL" id="KZ772771">
    <property type="protein sequence ID" value="PTQ32369.1"/>
    <property type="molecule type" value="Genomic_DNA"/>
</dbReference>
<dbReference type="AlphaFoldDB" id="A0A2R6WEV9"/>
<name>A0A2R6WEV9_MARPO</name>
<evidence type="ECO:0000313" key="1">
    <source>
        <dbReference type="EMBL" id="PTQ32369.1"/>
    </source>
</evidence>
<accession>A0A2R6WEV9</accession>
<organism evidence="1 2">
    <name type="scientific">Marchantia polymorpha</name>
    <name type="common">Common liverwort</name>
    <name type="synonym">Marchantia aquatica</name>
    <dbReference type="NCBI Taxonomy" id="3197"/>
    <lineage>
        <taxon>Eukaryota</taxon>
        <taxon>Viridiplantae</taxon>
        <taxon>Streptophyta</taxon>
        <taxon>Embryophyta</taxon>
        <taxon>Marchantiophyta</taxon>
        <taxon>Marchantiopsida</taxon>
        <taxon>Marchantiidae</taxon>
        <taxon>Marchantiales</taxon>
        <taxon>Marchantiaceae</taxon>
        <taxon>Marchantia</taxon>
    </lineage>
</organism>
<protein>
    <submittedName>
        <fullName evidence="1">Uncharacterized protein</fullName>
    </submittedName>
</protein>
<evidence type="ECO:0000313" key="2">
    <source>
        <dbReference type="Proteomes" id="UP000244005"/>
    </source>
</evidence>